<dbReference type="SUPFAM" id="SSF51569">
    <property type="entry name" value="Aldolase"/>
    <property type="match status" value="1"/>
</dbReference>
<sequence length="361" mass="38873">MSTRIADLHIAREELLPTPNELRAEVPVSEAQAQVVARARQTVRDIVRGDDDRLLVVVGPCSIHDSAAAIEYARRLREVASRLDDALFLVMRVYFEKPRTRLGWKGMIYDPDLDGRGDLHKGLLKARGLLVECARLGVPAASEILDLVTPQYYAELLSWGAIGARTTESPLHRQMASALSAPLGFKNPTSGKLQTAVDAIVVAAQSHRFPSISLDGRAMVITTTGNADCHLILRGGDAGPNFDAASVEAAVAALQAADLPGRVMIDCSHANSRSDYRRQPQVAAEIGAQIAAGSRHILGIMLESHLVEGKQALTADLSALQYGQSITDGCIGWEATVRVLEQLADAIRSGRGRRIGQNQPT</sequence>
<evidence type="ECO:0000256" key="1">
    <source>
        <dbReference type="ARBA" id="ARBA00003726"/>
    </source>
</evidence>
<dbReference type="GO" id="GO:0042802">
    <property type="term" value="F:identical protein binding"/>
    <property type="evidence" value="ECO:0007669"/>
    <property type="project" value="UniProtKB-ARBA"/>
</dbReference>
<name>A0A8I1MVN1_THIA3</name>
<reference evidence="10" key="1">
    <citation type="submission" date="2021-02" db="EMBL/GenBank/DDBJ databases">
        <title>Thiocyanate and organic carbon inputs drive convergent selection for specific autotrophic Afipia and Thiobacillus strains within complex microbiomes.</title>
        <authorList>
            <person name="Huddy R.J."/>
            <person name="Sachdeva R."/>
            <person name="Kadzinga F."/>
            <person name="Kantor R.S."/>
            <person name="Harrison S.T.L."/>
            <person name="Banfield J.F."/>
        </authorList>
    </citation>
    <scope>NUCLEOTIDE SEQUENCE</scope>
    <source>
        <strain evidence="10">SCN18_13_7_16_R3_B_64_19</strain>
    </source>
</reference>
<comment type="catalytic activity">
    <reaction evidence="7 8">
        <text>D-erythrose 4-phosphate + phosphoenolpyruvate + H2O = 7-phospho-2-dehydro-3-deoxy-D-arabino-heptonate + phosphate</text>
        <dbReference type="Rhea" id="RHEA:14717"/>
        <dbReference type="ChEBI" id="CHEBI:15377"/>
        <dbReference type="ChEBI" id="CHEBI:16897"/>
        <dbReference type="ChEBI" id="CHEBI:43474"/>
        <dbReference type="ChEBI" id="CHEBI:58394"/>
        <dbReference type="ChEBI" id="CHEBI:58702"/>
        <dbReference type="EC" id="2.5.1.54"/>
    </reaction>
</comment>
<comment type="pathway">
    <text evidence="2 8">Metabolic intermediate biosynthesis; chorismate biosynthesis; chorismate from D-erythrose 4-phosphate and phosphoenolpyruvate: step 1/7.</text>
</comment>
<comment type="caution">
    <text evidence="10">The sequence shown here is derived from an EMBL/GenBank/DDBJ whole genome shotgun (WGS) entry which is preliminary data.</text>
</comment>
<gene>
    <name evidence="10" type="ORF">J0I24_05630</name>
</gene>
<dbReference type="Gene3D" id="3.20.20.70">
    <property type="entry name" value="Aldolase class I"/>
    <property type="match status" value="1"/>
</dbReference>
<keyword evidence="4 8" id="KW-0028">Amino-acid biosynthesis</keyword>
<dbReference type="UniPathway" id="UPA00053">
    <property type="reaction ID" value="UER00084"/>
</dbReference>
<dbReference type="RefSeq" id="WP_276728969.1">
    <property type="nucleotide sequence ID" value="NZ_JAFKMR010000013.1"/>
</dbReference>
<evidence type="ECO:0000313" key="10">
    <source>
        <dbReference type="EMBL" id="MBN8743772.1"/>
    </source>
</evidence>
<dbReference type="EMBL" id="JAFKMR010000013">
    <property type="protein sequence ID" value="MBN8743772.1"/>
    <property type="molecule type" value="Genomic_DNA"/>
</dbReference>
<evidence type="ECO:0000259" key="9">
    <source>
        <dbReference type="Pfam" id="PF00793"/>
    </source>
</evidence>
<dbReference type="Proteomes" id="UP000664800">
    <property type="component" value="Unassembled WGS sequence"/>
</dbReference>
<evidence type="ECO:0000256" key="5">
    <source>
        <dbReference type="ARBA" id="ARBA00022679"/>
    </source>
</evidence>
<dbReference type="Pfam" id="PF00793">
    <property type="entry name" value="DAHP_synth_1"/>
    <property type="match status" value="1"/>
</dbReference>
<protein>
    <recommendedName>
        <fullName evidence="8">Phospho-2-dehydro-3-deoxyheptonate aldolase</fullName>
        <ecNumber evidence="8">2.5.1.54</ecNumber>
    </recommendedName>
</protein>
<dbReference type="GO" id="GO:0009423">
    <property type="term" value="P:chorismate biosynthetic process"/>
    <property type="evidence" value="ECO:0007669"/>
    <property type="project" value="UniProtKB-UniPathway"/>
</dbReference>
<dbReference type="GO" id="GO:0003849">
    <property type="term" value="F:3-deoxy-7-phosphoheptulonate synthase activity"/>
    <property type="evidence" value="ECO:0007669"/>
    <property type="project" value="UniProtKB-EC"/>
</dbReference>
<dbReference type="GO" id="GO:0009073">
    <property type="term" value="P:aromatic amino acid family biosynthetic process"/>
    <property type="evidence" value="ECO:0007669"/>
    <property type="project" value="UniProtKB-KW"/>
</dbReference>
<evidence type="ECO:0000256" key="6">
    <source>
        <dbReference type="ARBA" id="ARBA00023141"/>
    </source>
</evidence>
<dbReference type="EC" id="2.5.1.54" evidence="8"/>
<dbReference type="InterPro" id="IPR006218">
    <property type="entry name" value="DAHP1/KDSA"/>
</dbReference>
<dbReference type="NCBIfam" id="TIGR00034">
    <property type="entry name" value="aroFGH"/>
    <property type="match status" value="1"/>
</dbReference>
<feature type="domain" description="DAHP synthetase I/KDSA" evidence="9">
    <location>
        <begin position="39"/>
        <end position="340"/>
    </location>
</feature>
<dbReference type="PANTHER" id="PTHR21225">
    <property type="entry name" value="PHOSPHO-2-DEHYDRO-3-DEOXYHEPTONATE ALDOLASE DAHP SYNTHETASE"/>
    <property type="match status" value="1"/>
</dbReference>
<comment type="function">
    <text evidence="1 8">Stereospecific condensation of phosphoenolpyruvate (PEP) and D-erythrose-4-phosphate (E4P) giving rise to 3-deoxy-D-arabino-heptulosonate-7-phosphate (DAHP).</text>
</comment>
<evidence type="ECO:0000256" key="2">
    <source>
        <dbReference type="ARBA" id="ARBA00004688"/>
    </source>
</evidence>
<dbReference type="GO" id="GO:0008652">
    <property type="term" value="P:amino acid biosynthetic process"/>
    <property type="evidence" value="ECO:0007669"/>
    <property type="project" value="UniProtKB-KW"/>
</dbReference>
<dbReference type="InterPro" id="IPR013785">
    <property type="entry name" value="Aldolase_TIM"/>
</dbReference>
<keyword evidence="6 8" id="KW-0057">Aromatic amino acid biosynthesis</keyword>
<evidence type="ECO:0000313" key="11">
    <source>
        <dbReference type="Proteomes" id="UP000664800"/>
    </source>
</evidence>
<dbReference type="GO" id="GO:0005737">
    <property type="term" value="C:cytoplasm"/>
    <property type="evidence" value="ECO:0007669"/>
    <property type="project" value="TreeGrafter"/>
</dbReference>
<keyword evidence="5 8" id="KW-0808">Transferase</keyword>
<proteinExistence type="inferred from homology"/>
<dbReference type="InterPro" id="IPR006219">
    <property type="entry name" value="DAHP_synth_1"/>
</dbReference>
<evidence type="ECO:0000256" key="8">
    <source>
        <dbReference type="PIRNR" id="PIRNR001361"/>
    </source>
</evidence>
<organism evidence="10 11">
    <name type="scientific">Thiomonas arsenitoxydans (strain DSM 22701 / CIP 110005 / 3As)</name>
    <dbReference type="NCBI Taxonomy" id="426114"/>
    <lineage>
        <taxon>Bacteria</taxon>
        <taxon>Pseudomonadati</taxon>
        <taxon>Pseudomonadota</taxon>
        <taxon>Betaproteobacteria</taxon>
        <taxon>Burkholderiales</taxon>
        <taxon>Thiomonas</taxon>
    </lineage>
</organism>
<accession>A0A8I1MVN1</accession>
<dbReference type="AlphaFoldDB" id="A0A8I1MVN1"/>
<evidence type="ECO:0000256" key="3">
    <source>
        <dbReference type="ARBA" id="ARBA00007985"/>
    </source>
</evidence>
<comment type="similarity">
    <text evidence="3 8">Belongs to the class-I DAHP synthase family.</text>
</comment>
<evidence type="ECO:0000256" key="7">
    <source>
        <dbReference type="ARBA" id="ARBA00047508"/>
    </source>
</evidence>
<dbReference type="PIRSF" id="PIRSF001361">
    <property type="entry name" value="DAHP_synthase"/>
    <property type="match status" value="1"/>
</dbReference>
<dbReference type="PANTHER" id="PTHR21225:SF12">
    <property type="entry name" value="PHOSPHO-2-DEHYDRO-3-DEOXYHEPTONATE ALDOLASE, TYROSINE-INHIBITED"/>
    <property type="match status" value="1"/>
</dbReference>
<dbReference type="FunFam" id="3.20.20.70:FF:000005">
    <property type="entry name" value="Phospho-2-dehydro-3-deoxyheptonate aldolase"/>
    <property type="match status" value="1"/>
</dbReference>
<dbReference type="NCBIfam" id="NF009395">
    <property type="entry name" value="PRK12755.1"/>
    <property type="match status" value="1"/>
</dbReference>
<evidence type="ECO:0000256" key="4">
    <source>
        <dbReference type="ARBA" id="ARBA00022605"/>
    </source>
</evidence>